<evidence type="ECO:0000313" key="2">
    <source>
        <dbReference type="Proteomes" id="UP000579605"/>
    </source>
</evidence>
<organism evidence="1 2">
    <name type="scientific">Actinopolymorpha rutila</name>
    <dbReference type="NCBI Taxonomy" id="446787"/>
    <lineage>
        <taxon>Bacteria</taxon>
        <taxon>Bacillati</taxon>
        <taxon>Actinomycetota</taxon>
        <taxon>Actinomycetes</taxon>
        <taxon>Propionibacteriales</taxon>
        <taxon>Actinopolymorphaceae</taxon>
        <taxon>Actinopolymorpha</taxon>
    </lineage>
</organism>
<accession>A0A852ZE63</accession>
<dbReference type="AlphaFoldDB" id="A0A852ZE63"/>
<dbReference type="InterPro" id="IPR036220">
    <property type="entry name" value="UDP-Glc/GDP-Man_DH_C_sf"/>
</dbReference>
<proteinExistence type="predicted"/>
<dbReference type="RefSeq" id="WP_420360728.1">
    <property type="nucleotide sequence ID" value="NZ_BAAARR010000023.1"/>
</dbReference>
<dbReference type="EMBL" id="JACBZH010000001">
    <property type="protein sequence ID" value="NYH91194.1"/>
    <property type="molecule type" value="Genomic_DNA"/>
</dbReference>
<reference evidence="1 2" key="1">
    <citation type="submission" date="2020-07" db="EMBL/GenBank/DDBJ databases">
        <title>Sequencing the genomes of 1000 actinobacteria strains.</title>
        <authorList>
            <person name="Klenk H.-P."/>
        </authorList>
    </citation>
    <scope>NUCLEOTIDE SEQUENCE [LARGE SCALE GENOMIC DNA]</scope>
    <source>
        <strain evidence="1 2">DSM 18448</strain>
    </source>
</reference>
<dbReference type="SUPFAM" id="SSF52413">
    <property type="entry name" value="UDP-glucose/GDP-mannose dehydrogenase C-terminal domain"/>
    <property type="match status" value="1"/>
</dbReference>
<evidence type="ECO:0008006" key="3">
    <source>
        <dbReference type="Google" id="ProtNLM"/>
    </source>
</evidence>
<name>A0A852ZE63_9ACTN</name>
<sequence>MVITEWPQLKDVDWATVRNTMRNPLIFDGRNLLEPSAHRWAVSRRFFGQVPGGGGRSRRSVGGLRIGGVRGAQEPAGEGVAV</sequence>
<dbReference type="Proteomes" id="UP000579605">
    <property type="component" value="Unassembled WGS sequence"/>
</dbReference>
<dbReference type="Gene3D" id="3.40.50.720">
    <property type="entry name" value="NAD(P)-binding Rossmann-like Domain"/>
    <property type="match status" value="1"/>
</dbReference>
<keyword evidence="2" id="KW-1185">Reference proteome</keyword>
<comment type="caution">
    <text evidence="1">The sequence shown here is derived from an EMBL/GenBank/DDBJ whole genome shotgun (WGS) entry which is preliminary data.</text>
</comment>
<gene>
    <name evidence="1" type="ORF">F4554_003832</name>
</gene>
<protein>
    <recommendedName>
        <fullName evidence="3">UDP-glucose 6-dehydrogenase</fullName>
    </recommendedName>
</protein>
<evidence type="ECO:0000313" key="1">
    <source>
        <dbReference type="EMBL" id="NYH91194.1"/>
    </source>
</evidence>